<evidence type="ECO:0000256" key="1">
    <source>
        <dbReference type="SAM" id="SignalP"/>
    </source>
</evidence>
<organism evidence="2 3">
    <name type="scientific">Melipona bicolor</name>
    <dbReference type="NCBI Taxonomy" id="60889"/>
    <lineage>
        <taxon>Eukaryota</taxon>
        <taxon>Metazoa</taxon>
        <taxon>Ecdysozoa</taxon>
        <taxon>Arthropoda</taxon>
        <taxon>Hexapoda</taxon>
        <taxon>Insecta</taxon>
        <taxon>Pterygota</taxon>
        <taxon>Neoptera</taxon>
        <taxon>Endopterygota</taxon>
        <taxon>Hymenoptera</taxon>
        <taxon>Apocrita</taxon>
        <taxon>Aculeata</taxon>
        <taxon>Apoidea</taxon>
        <taxon>Anthophila</taxon>
        <taxon>Apidae</taxon>
        <taxon>Melipona</taxon>
    </lineage>
</organism>
<sequence length="96" mass="10930">MTTLLRTIRPLLLPFAVLRLFSDLQLLEPSVPCSNKRYSSDILFALAPALDESKYRGEQGKLRTSSLTSLPRLNCLIRETRINLEVLRVYRVVGDP</sequence>
<gene>
    <name evidence="2" type="ORF">K0M31_016616</name>
</gene>
<feature type="signal peptide" evidence="1">
    <location>
        <begin position="1"/>
        <end position="19"/>
    </location>
</feature>
<protein>
    <recommendedName>
        <fullName evidence="4">Secreted protein</fullName>
    </recommendedName>
</protein>
<proteinExistence type="predicted"/>
<feature type="chain" id="PRO_5041246262" description="Secreted protein" evidence="1">
    <location>
        <begin position="20"/>
        <end position="96"/>
    </location>
</feature>
<keyword evidence="1" id="KW-0732">Signal</keyword>
<evidence type="ECO:0008006" key="4">
    <source>
        <dbReference type="Google" id="ProtNLM"/>
    </source>
</evidence>
<name>A0AA40KEI0_9HYME</name>
<evidence type="ECO:0000313" key="3">
    <source>
        <dbReference type="Proteomes" id="UP001177670"/>
    </source>
</evidence>
<evidence type="ECO:0000313" key="2">
    <source>
        <dbReference type="EMBL" id="KAK1117412.1"/>
    </source>
</evidence>
<dbReference type="EMBL" id="JAHYIQ010000051">
    <property type="protein sequence ID" value="KAK1117412.1"/>
    <property type="molecule type" value="Genomic_DNA"/>
</dbReference>
<comment type="caution">
    <text evidence="2">The sequence shown here is derived from an EMBL/GenBank/DDBJ whole genome shotgun (WGS) entry which is preliminary data.</text>
</comment>
<dbReference type="Proteomes" id="UP001177670">
    <property type="component" value="Unassembled WGS sequence"/>
</dbReference>
<keyword evidence="3" id="KW-1185">Reference proteome</keyword>
<reference evidence="2" key="1">
    <citation type="submission" date="2021-10" db="EMBL/GenBank/DDBJ databases">
        <title>Melipona bicolor Genome sequencing and assembly.</title>
        <authorList>
            <person name="Araujo N.S."/>
            <person name="Arias M.C."/>
        </authorList>
    </citation>
    <scope>NUCLEOTIDE SEQUENCE</scope>
    <source>
        <strain evidence="2">USP_2M_L1-L4_2017</strain>
        <tissue evidence="2">Whole body</tissue>
    </source>
</reference>
<dbReference type="AlphaFoldDB" id="A0AA40KEI0"/>
<accession>A0AA40KEI0</accession>